<dbReference type="InterPro" id="IPR001846">
    <property type="entry name" value="VWF_type-D"/>
</dbReference>
<dbReference type="PANTHER" id="PTHR11339:SF402">
    <property type="entry name" value="VWFD DOMAIN-CONTAINING PROTEIN"/>
    <property type="match status" value="1"/>
</dbReference>
<sequence>MRPETRTGFSLLGLTLWLLVLQPSVGANHHCEIQKSEQHREEHPCSDLLELITNDDLDFLSFKEGTGTSIMSPDAVCIFSRTEHVLVTECCNGWEGENCDIQLDNGSMYCYVAESCQGPLVTNTSAMSIASCCDSSGGGSWGSQSSNYGCTPCSPTNVIKVAKDRDMATCMTSGDDVYRTFDGVLFNYHSTCAVGLVVTDALKIYTVTECDPTDKCTCLKVVTIQMSVHPPAEYVLENTLLTVSEGSRTYTLDLSKNPGREPIAINGKGSVNARYDDMQESVYISLASYDMEIRTDADGTLMLTVKESSILRGSLAGVCGDMDGYTDDEISLQSKARAERVFDQYTSEEIPCGSGMSKCATQDEEDAATEACMALNTVFYRCHSEIDVNDYMERCRAYYCTGLTAAGMDAAKEAVCNVMSTYNKICTAITGEAVNWRSASLCRKIMYLALSAFFNFDLF</sequence>
<dbReference type="Pfam" id="PF00094">
    <property type="entry name" value="VWD"/>
    <property type="match status" value="1"/>
</dbReference>
<name>A0AAV4C8K7_9GAST</name>
<dbReference type="SMART" id="SM00832">
    <property type="entry name" value="C8"/>
    <property type="match status" value="1"/>
</dbReference>
<reference evidence="5 6" key="1">
    <citation type="journal article" date="2021" name="Elife">
        <title>Chloroplast acquisition without the gene transfer in kleptoplastic sea slugs, Plakobranchus ocellatus.</title>
        <authorList>
            <person name="Maeda T."/>
            <person name="Takahashi S."/>
            <person name="Yoshida T."/>
            <person name="Shimamura S."/>
            <person name="Takaki Y."/>
            <person name="Nagai Y."/>
            <person name="Toyoda A."/>
            <person name="Suzuki Y."/>
            <person name="Arimoto A."/>
            <person name="Ishii H."/>
            <person name="Satoh N."/>
            <person name="Nishiyama T."/>
            <person name="Hasebe M."/>
            <person name="Maruyama T."/>
            <person name="Minagawa J."/>
            <person name="Obokata J."/>
            <person name="Shigenobu S."/>
        </authorList>
    </citation>
    <scope>NUCLEOTIDE SEQUENCE [LARGE SCALE GENOMIC DNA]</scope>
</reference>
<dbReference type="PROSITE" id="PS51233">
    <property type="entry name" value="VWFD"/>
    <property type="match status" value="1"/>
</dbReference>
<protein>
    <submittedName>
        <fullName evidence="5">Sco-spondin</fullName>
    </submittedName>
</protein>
<evidence type="ECO:0000256" key="1">
    <source>
        <dbReference type="ARBA" id="ARBA00023157"/>
    </source>
</evidence>
<dbReference type="AlphaFoldDB" id="A0AAV4C8K7"/>
<feature type="chain" id="PRO_5043640852" evidence="3">
    <location>
        <begin position="28"/>
        <end position="459"/>
    </location>
</feature>
<dbReference type="InterPro" id="IPR014853">
    <property type="entry name" value="VWF/SSPO/ZAN-like_Cys-rich_dom"/>
</dbReference>
<dbReference type="Proteomes" id="UP000735302">
    <property type="component" value="Unassembled WGS sequence"/>
</dbReference>
<evidence type="ECO:0000256" key="2">
    <source>
        <dbReference type="ARBA" id="ARBA00023180"/>
    </source>
</evidence>
<evidence type="ECO:0000259" key="4">
    <source>
        <dbReference type="PROSITE" id="PS51233"/>
    </source>
</evidence>
<accession>A0AAV4C8K7</accession>
<organism evidence="5 6">
    <name type="scientific">Plakobranchus ocellatus</name>
    <dbReference type="NCBI Taxonomy" id="259542"/>
    <lineage>
        <taxon>Eukaryota</taxon>
        <taxon>Metazoa</taxon>
        <taxon>Spiralia</taxon>
        <taxon>Lophotrochozoa</taxon>
        <taxon>Mollusca</taxon>
        <taxon>Gastropoda</taxon>
        <taxon>Heterobranchia</taxon>
        <taxon>Euthyneura</taxon>
        <taxon>Panpulmonata</taxon>
        <taxon>Sacoglossa</taxon>
        <taxon>Placobranchoidea</taxon>
        <taxon>Plakobranchidae</taxon>
        <taxon>Plakobranchus</taxon>
    </lineage>
</organism>
<keyword evidence="6" id="KW-1185">Reference proteome</keyword>
<dbReference type="SMART" id="SM00216">
    <property type="entry name" value="VWD"/>
    <property type="match status" value="1"/>
</dbReference>
<dbReference type="Pfam" id="PF08742">
    <property type="entry name" value="C8"/>
    <property type="match status" value="1"/>
</dbReference>
<keyword evidence="3" id="KW-0732">Signal</keyword>
<evidence type="ECO:0000313" key="5">
    <source>
        <dbReference type="EMBL" id="GFO29050.1"/>
    </source>
</evidence>
<keyword evidence="1" id="KW-1015">Disulfide bond</keyword>
<keyword evidence="2" id="KW-0325">Glycoprotein</keyword>
<feature type="domain" description="VWFD" evidence="4">
    <location>
        <begin position="168"/>
        <end position="353"/>
    </location>
</feature>
<gene>
    <name evidence="5" type="ORF">PoB_005555500</name>
</gene>
<feature type="signal peptide" evidence="3">
    <location>
        <begin position="1"/>
        <end position="27"/>
    </location>
</feature>
<dbReference type="EMBL" id="BLXT01006119">
    <property type="protein sequence ID" value="GFO29050.1"/>
    <property type="molecule type" value="Genomic_DNA"/>
</dbReference>
<dbReference type="PANTHER" id="PTHR11339">
    <property type="entry name" value="EXTRACELLULAR MATRIX GLYCOPROTEIN RELATED"/>
    <property type="match status" value="1"/>
</dbReference>
<comment type="caution">
    <text evidence="5">The sequence shown here is derived from an EMBL/GenBank/DDBJ whole genome shotgun (WGS) entry which is preliminary data.</text>
</comment>
<dbReference type="InterPro" id="IPR050780">
    <property type="entry name" value="Mucin_vWF_Thrombospondin_sf"/>
</dbReference>
<evidence type="ECO:0000256" key="3">
    <source>
        <dbReference type="SAM" id="SignalP"/>
    </source>
</evidence>
<evidence type="ECO:0000313" key="6">
    <source>
        <dbReference type="Proteomes" id="UP000735302"/>
    </source>
</evidence>
<proteinExistence type="predicted"/>